<evidence type="ECO:0000313" key="2">
    <source>
        <dbReference type="Proteomes" id="UP000018817"/>
    </source>
</evidence>
<evidence type="ECO:0000313" key="1">
    <source>
        <dbReference type="EMBL" id="ETN23837.1"/>
    </source>
</evidence>
<sequence>MKPNVDGTRVCVCENSNVDRNLVQKVFGEAGAAKQDSFHVIQRFTEKVKEPAKRKWLTGELSAAIYDIEHNLRGDMEAIVQKALASIAQSSVNVKESEWKRCIASNLEQIWSGDMYLSDNQYVDESGSTRIVSTSQLEATHSKLRKLLDRVMSVQVGLRILDIFILQHNLKTGARHHRNPAYPSSDFMTVCQSALL</sequence>
<accession>W2REQ1</accession>
<dbReference type="OrthoDB" id="89966at2759"/>
<dbReference type="GeneID" id="20189315"/>
<reference evidence="2" key="1">
    <citation type="submission" date="2011-12" db="EMBL/GenBank/DDBJ databases">
        <authorList>
            <consortium name="The Broad Institute Genome Sequencing Platform"/>
            <person name="Russ C."/>
            <person name="Tyler B."/>
            <person name="Panabieres F."/>
            <person name="Shan W."/>
            <person name="Tripathy S."/>
            <person name="Grunwald N."/>
            <person name="Machado M."/>
            <person name="Young S.K."/>
            <person name="Zeng Q."/>
            <person name="Gargeya S."/>
            <person name="Fitzgerald M."/>
            <person name="Haas B."/>
            <person name="Abouelleil A."/>
            <person name="Alvarado L."/>
            <person name="Arachchi H.M."/>
            <person name="Berlin A."/>
            <person name="Chapman S.B."/>
            <person name="Gearin G."/>
            <person name="Goldberg J."/>
            <person name="Griggs A."/>
            <person name="Gujja S."/>
            <person name="Hansen M."/>
            <person name="Heiman D."/>
            <person name="Howarth C."/>
            <person name="Larimer J."/>
            <person name="Lui A."/>
            <person name="MacDonald P.J.P."/>
            <person name="McCowen C."/>
            <person name="Montmayeur A."/>
            <person name="Murphy C."/>
            <person name="Neiman D."/>
            <person name="Pearson M."/>
            <person name="Priest M."/>
            <person name="Roberts A."/>
            <person name="Saif S."/>
            <person name="Shea T."/>
            <person name="Sisk P."/>
            <person name="Stolte C."/>
            <person name="Sykes S."/>
            <person name="Wortman J."/>
            <person name="Nusbaum C."/>
            <person name="Birren B."/>
        </authorList>
    </citation>
    <scope>NUCLEOTIDE SEQUENCE [LARGE SCALE GENOMIC DNA]</scope>
    <source>
        <strain evidence="2">INRA-310</strain>
    </source>
</reference>
<proteinExistence type="predicted"/>
<dbReference type="RefSeq" id="XP_008891162.1">
    <property type="nucleotide sequence ID" value="XM_008892914.1"/>
</dbReference>
<dbReference type="EMBL" id="KI669561">
    <property type="protein sequence ID" value="ETN23837.1"/>
    <property type="molecule type" value="Genomic_DNA"/>
</dbReference>
<name>W2REQ1_PHYN3</name>
<gene>
    <name evidence="1" type="ORF">PPTG_20716</name>
</gene>
<protein>
    <submittedName>
        <fullName evidence="1">Uncharacterized protein</fullName>
    </submittedName>
</protein>
<organism evidence="1 2">
    <name type="scientific">Phytophthora nicotianae (strain INRA-310)</name>
    <name type="common">Phytophthora parasitica</name>
    <dbReference type="NCBI Taxonomy" id="761204"/>
    <lineage>
        <taxon>Eukaryota</taxon>
        <taxon>Sar</taxon>
        <taxon>Stramenopiles</taxon>
        <taxon>Oomycota</taxon>
        <taxon>Peronosporomycetes</taxon>
        <taxon>Peronosporales</taxon>
        <taxon>Peronosporaceae</taxon>
        <taxon>Phytophthora</taxon>
    </lineage>
</organism>
<reference evidence="1 2" key="2">
    <citation type="submission" date="2013-11" db="EMBL/GenBank/DDBJ databases">
        <title>The Genome Sequence of Phytophthora parasitica INRA-310.</title>
        <authorList>
            <consortium name="The Broad Institute Genomics Platform"/>
            <person name="Russ C."/>
            <person name="Tyler B."/>
            <person name="Panabieres F."/>
            <person name="Shan W."/>
            <person name="Tripathy S."/>
            <person name="Grunwald N."/>
            <person name="Machado M."/>
            <person name="Johnson C.S."/>
            <person name="Arredondo F."/>
            <person name="Hong C."/>
            <person name="Coffey M."/>
            <person name="Young S.K."/>
            <person name="Zeng Q."/>
            <person name="Gargeya S."/>
            <person name="Fitzgerald M."/>
            <person name="Abouelleil A."/>
            <person name="Alvarado L."/>
            <person name="Chapman S.B."/>
            <person name="Gainer-Dewar J."/>
            <person name="Goldberg J."/>
            <person name="Griggs A."/>
            <person name="Gujja S."/>
            <person name="Hansen M."/>
            <person name="Howarth C."/>
            <person name="Imamovic A."/>
            <person name="Ireland A."/>
            <person name="Larimer J."/>
            <person name="McCowan C."/>
            <person name="Murphy C."/>
            <person name="Pearson M."/>
            <person name="Poon T.W."/>
            <person name="Priest M."/>
            <person name="Roberts A."/>
            <person name="Saif S."/>
            <person name="Shea T."/>
            <person name="Sykes S."/>
            <person name="Wortman J."/>
            <person name="Nusbaum C."/>
            <person name="Birren B."/>
        </authorList>
    </citation>
    <scope>NUCLEOTIDE SEQUENCE [LARGE SCALE GENOMIC DNA]</scope>
    <source>
        <strain evidence="1 2">INRA-310</strain>
    </source>
</reference>
<dbReference type="VEuPathDB" id="FungiDB:PPTG_20716"/>
<dbReference type="Proteomes" id="UP000018817">
    <property type="component" value="Unassembled WGS sequence"/>
</dbReference>
<dbReference type="AlphaFoldDB" id="W2REQ1"/>
<dbReference type="OMA" id="YLSDNQY"/>